<dbReference type="CDD" id="cd00130">
    <property type="entry name" value="PAS"/>
    <property type="match status" value="1"/>
</dbReference>
<keyword evidence="2" id="KW-1185">Reference proteome</keyword>
<accession>A0A2A9D3E4</accession>
<keyword evidence="1" id="KW-0675">Receptor</keyword>
<dbReference type="SUPFAM" id="SSF55785">
    <property type="entry name" value="PYP-like sensor domain (PAS domain)"/>
    <property type="match status" value="1"/>
</dbReference>
<dbReference type="OrthoDB" id="266313at2"/>
<proteinExistence type="predicted"/>
<dbReference type="EMBL" id="PDJD01000001">
    <property type="protein sequence ID" value="PFG21227.1"/>
    <property type="molecule type" value="Genomic_DNA"/>
</dbReference>
<dbReference type="Proteomes" id="UP000224915">
    <property type="component" value="Unassembled WGS sequence"/>
</dbReference>
<evidence type="ECO:0000313" key="1">
    <source>
        <dbReference type="EMBL" id="PFG21227.1"/>
    </source>
</evidence>
<name>A0A2A9D3E4_9MICO</name>
<organism evidence="1 2">
    <name type="scientific">Serinibacter salmoneus</name>
    <dbReference type="NCBI Taxonomy" id="556530"/>
    <lineage>
        <taxon>Bacteria</taxon>
        <taxon>Bacillati</taxon>
        <taxon>Actinomycetota</taxon>
        <taxon>Actinomycetes</taxon>
        <taxon>Micrococcales</taxon>
        <taxon>Beutenbergiaceae</taxon>
        <taxon>Serinibacter</taxon>
    </lineage>
</organism>
<dbReference type="Gene3D" id="3.30.450.20">
    <property type="entry name" value="PAS domain"/>
    <property type="match status" value="1"/>
</dbReference>
<sequence length="456" mass="47786">MSLTDPAALAARRTFEAVDVFFSTTDRRGIIRHANGTFLRLAALREVDAIGFPHNLIRHPEVPGGAFRLIWDELEAGRPVSAYLPNLAKDGVRYDVLATIVPVEGGFLSVRLRPGLRDLEAEILGVYDDVASREAALRQEGAGRRSAAERGAALLSRSLARLGYGSLSAFTRTVLPREVDALVADLPQAPARVEGPLRPVVDAARRVVAEASGIAARVEQLEAATQRVALEQDNLTPLVGDLDGVRQELARVADLASDAGARHLRERTGDLAALCDDVIEGIEGLPAERLREALADLALRVAIVRLLAQMVARFSVEVTAAGTGATSRGTELRLLQSALARQVEDADAGSARVTELLGVVPELLAVTRSGAQRLAHQGEAWAAELALPATGEALGGAAAEVGALAMAAEADLASAADGLLPLAEGVEALHELGTQVGLGAVRGLVERIGDGVIDVA</sequence>
<reference evidence="1 2" key="1">
    <citation type="submission" date="2017-10" db="EMBL/GenBank/DDBJ databases">
        <title>Sequencing the genomes of 1000 actinobacteria strains.</title>
        <authorList>
            <person name="Klenk H.-P."/>
        </authorList>
    </citation>
    <scope>NUCLEOTIDE SEQUENCE [LARGE SCALE GENOMIC DNA]</scope>
    <source>
        <strain evidence="1 2">DSM 21801</strain>
    </source>
</reference>
<dbReference type="InterPro" id="IPR000014">
    <property type="entry name" value="PAS"/>
</dbReference>
<evidence type="ECO:0000313" key="2">
    <source>
        <dbReference type="Proteomes" id="UP000224915"/>
    </source>
</evidence>
<dbReference type="AlphaFoldDB" id="A0A2A9D3E4"/>
<dbReference type="InterPro" id="IPR035965">
    <property type="entry name" value="PAS-like_dom_sf"/>
</dbReference>
<dbReference type="RefSeq" id="WP_098470091.1">
    <property type="nucleotide sequence ID" value="NZ_PDJD01000001.1"/>
</dbReference>
<protein>
    <submittedName>
        <fullName evidence="1">Aerotaxis receptor</fullName>
    </submittedName>
</protein>
<gene>
    <name evidence="1" type="ORF">ATL40_2850</name>
</gene>
<comment type="caution">
    <text evidence="1">The sequence shown here is derived from an EMBL/GenBank/DDBJ whole genome shotgun (WGS) entry which is preliminary data.</text>
</comment>